<evidence type="ECO:0000256" key="6">
    <source>
        <dbReference type="ARBA" id="ARBA00023136"/>
    </source>
</evidence>
<evidence type="ECO:0000313" key="9">
    <source>
        <dbReference type="EMBL" id="USQ84464.1"/>
    </source>
</evidence>
<dbReference type="InterPro" id="IPR010290">
    <property type="entry name" value="TM_effector"/>
</dbReference>
<comment type="subcellular location">
    <subcellularLocation>
        <location evidence="1">Cell membrane</location>
        <topology evidence="1">Multi-pass membrane protein</topology>
    </subcellularLocation>
</comment>
<evidence type="ECO:0000256" key="7">
    <source>
        <dbReference type="SAM" id="MobiDB-lite"/>
    </source>
</evidence>
<organism evidence="9 10">
    <name type="scientific">Streptomyces phaeoluteigriseus</name>
    <dbReference type="NCBI Taxonomy" id="114686"/>
    <lineage>
        <taxon>Bacteria</taxon>
        <taxon>Bacillati</taxon>
        <taxon>Actinomycetota</taxon>
        <taxon>Actinomycetes</taxon>
        <taxon>Kitasatosporales</taxon>
        <taxon>Streptomycetaceae</taxon>
        <taxon>Streptomyces</taxon>
        <taxon>Streptomyces aurantiacus group</taxon>
    </lineage>
</organism>
<evidence type="ECO:0000256" key="5">
    <source>
        <dbReference type="ARBA" id="ARBA00022989"/>
    </source>
</evidence>
<keyword evidence="3" id="KW-1003">Cell membrane</keyword>
<dbReference type="RefSeq" id="WP_252548666.1">
    <property type="nucleotide sequence ID" value="NZ_CP099468.1"/>
</dbReference>
<dbReference type="PANTHER" id="PTHR23513">
    <property type="entry name" value="INTEGRAL MEMBRANE EFFLUX PROTEIN-RELATED"/>
    <property type="match status" value="1"/>
</dbReference>
<keyword evidence="10" id="KW-1185">Reference proteome</keyword>
<dbReference type="Gene3D" id="1.20.1250.20">
    <property type="entry name" value="MFS general substrate transporter like domains"/>
    <property type="match status" value="1"/>
</dbReference>
<dbReference type="Proteomes" id="UP001056374">
    <property type="component" value="Chromosome"/>
</dbReference>
<keyword evidence="4 8" id="KW-0812">Transmembrane</keyword>
<dbReference type="InterPro" id="IPR036259">
    <property type="entry name" value="MFS_trans_sf"/>
</dbReference>
<evidence type="ECO:0000256" key="2">
    <source>
        <dbReference type="ARBA" id="ARBA00022448"/>
    </source>
</evidence>
<keyword evidence="5 8" id="KW-1133">Transmembrane helix</keyword>
<evidence type="ECO:0000313" key="10">
    <source>
        <dbReference type="Proteomes" id="UP001056374"/>
    </source>
</evidence>
<feature type="transmembrane region" description="Helical" evidence="8">
    <location>
        <begin position="270"/>
        <end position="289"/>
    </location>
</feature>
<feature type="transmembrane region" description="Helical" evidence="8">
    <location>
        <begin position="61"/>
        <end position="82"/>
    </location>
</feature>
<dbReference type="EMBL" id="CP099468">
    <property type="protein sequence ID" value="USQ84464.1"/>
    <property type="molecule type" value="Genomic_DNA"/>
</dbReference>
<dbReference type="SUPFAM" id="SSF103473">
    <property type="entry name" value="MFS general substrate transporter"/>
    <property type="match status" value="1"/>
</dbReference>
<proteinExistence type="predicted"/>
<feature type="transmembrane region" description="Helical" evidence="8">
    <location>
        <begin position="190"/>
        <end position="207"/>
    </location>
</feature>
<sequence>MRHQETARRPAGPVPRFRAVGRSLSVRNFRLYFTGQLVSVMGTWMMIVSQDWLVLSLTDDSATALGLVTALQFAPMLLLSLYGGRLADRHDKRVLLVAANLVSGALSLALAPLVFTGAVRVWHVCALAFCLGVVNAIETPARMSFVQEMVGPELLPNASAMSAAYFNLARILGPAAGGLAITWLGIGPVSVINAFSYLATVAALMLMRPGELRRVRSTARDGRAVDALRYVGSRPDLLLPLLLVALVSLFGLNFQLTLPLLAKTVFDADAGSFGLFTSAVAAGSLLGALAGSGRTARPPALLVAGAAVAFGTAEALTGLAPGQGSALVLLALTGFTALYFTQAVNHRLQLGSDPAYRGRILALYTLLLQGSTPFGALLTGWAAARHGTRAALVGGGLISLATGLAALAFLALRASRPATAMPGVAGNDRPPKRDPASRG</sequence>
<evidence type="ECO:0000256" key="3">
    <source>
        <dbReference type="ARBA" id="ARBA00022475"/>
    </source>
</evidence>
<feature type="transmembrane region" description="Helical" evidence="8">
    <location>
        <begin position="31"/>
        <end position="49"/>
    </location>
</feature>
<accession>A0ABY4Z5X5</accession>
<keyword evidence="6 8" id="KW-0472">Membrane</keyword>
<keyword evidence="2" id="KW-0813">Transport</keyword>
<feature type="transmembrane region" description="Helical" evidence="8">
    <location>
        <begin position="390"/>
        <end position="412"/>
    </location>
</feature>
<feature type="region of interest" description="Disordered" evidence="7">
    <location>
        <begin position="420"/>
        <end position="439"/>
    </location>
</feature>
<feature type="transmembrane region" description="Helical" evidence="8">
    <location>
        <begin position="94"/>
        <end position="115"/>
    </location>
</feature>
<feature type="transmembrane region" description="Helical" evidence="8">
    <location>
        <begin position="301"/>
        <end position="320"/>
    </location>
</feature>
<dbReference type="PANTHER" id="PTHR23513:SF11">
    <property type="entry name" value="STAPHYLOFERRIN A TRANSPORTER"/>
    <property type="match status" value="1"/>
</dbReference>
<evidence type="ECO:0000256" key="8">
    <source>
        <dbReference type="SAM" id="Phobius"/>
    </source>
</evidence>
<feature type="transmembrane region" description="Helical" evidence="8">
    <location>
        <begin position="237"/>
        <end position="258"/>
    </location>
</feature>
<gene>
    <name evidence="9" type="ORF">NFX46_12095</name>
</gene>
<protein>
    <submittedName>
        <fullName evidence="9">MFS transporter</fullName>
    </submittedName>
</protein>
<dbReference type="CDD" id="cd06173">
    <property type="entry name" value="MFS_MefA_like"/>
    <property type="match status" value="1"/>
</dbReference>
<feature type="transmembrane region" description="Helical" evidence="8">
    <location>
        <begin position="326"/>
        <end position="348"/>
    </location>
</feature>
<evidence type="ECO:0000256" key="4">
    <source>
        <dbReference type="ARBA" id="ARBA00022692"/>
    </source>
</evidence>
<reference evidence="9" key="1">
    <citation type="submission" date="2022-06" db="EMBL/GenBank/DDBJ databases">
        <title>Complete genome sequence of soil microorganisms Streptomyces sp. Qhu-M197 isolated from Alpine meadows habitats on the Tibetan Plateau.</title>
        <authorList>
            <person name="Zhang B."/>
            <person name="Xiang X."/>
            <person name="Fan J."/>
        </authorList>
    </citation>
    <scope>NUCLEOTIDE SEQUENCE</scope>
    <source>
        <strain evidence="9">Qhu-M197</strain>
    </source>
</reference>
<evidence type="ECO:0000256" key="1">
    <source>
        <dbReference type="ARBA" id="ARBA00004651"/>
    </source>
</evidence>
<dbReference type="Pfam" id="PF05977">
    <property type="entry name" value="MFS_3"/>
    <property type="match status" value="1"/>
</dbReference>
<feature type="transmembrane region" description="Helical" evidence="8">
    <location>
        <begin position="360"/>
        <end position="384"/>
    </location>
</feature>
<name>A0ABY4Z5X5_9ACTN</name>
<feature type="compositionally biased region" description="Basic and acidic residues" evidence="7">
    <location>
        <begin position="429"/>
        <end position="439"/>
    </location>
</feature>